<comment type="catalytic activity">
    <reaction evidence="9 10">
        <text>uridine(1498) in 16S rRNA + S-adenosyl-L-methionine = N(3)-methyluridine(1498) in 16S rRNA + S-adenosyl-L-homocysteine + H(+)</text>
        <dbReference type="Rhea" id="RHEA:42920"/>
        <dbReference type="Rhea" id="RHEA-COMP:10283"/>
        <dbReference type="Rhea" id="RHEA-COMP:10284"/>
        <dbReference type="ChEBI" id="CHEBI:15378"/>
        <dbReference type="ChEBI" id="CHEBI:57856"/>
        <dbReference type="ChEBI" id="CHEBI:59789"/>
        <dbReference type="ChEBI" id="CHEBI:65315"/>
        <dbReference type="ChEBI" id="CHEBI:74502"/>
        <dbReference type="EC" id="2.1.1.193"/>
    </reaction>
</comment>
<comment type="caution">
    <text evidence="13">The sequence shown here is derived from an EMBL/GenBank/DDBJ whole genome shotgun (WGS) entry which is preliminary data.</text>
</comment>
<feature type="domain" description="Ribosomal RNA small subunit methyltransferase E PUA-like" evidence="12">
    <location>
        <begin position="28"/>
        <end position="61"/>
    </location>
</feature>
<evidence type="ECO:0000256" key="1">
    <source>
        <dbReference type="ARBA" id="ARBA00004496"/>
    </source>
</evidence>
<dbReference type="AlphaFoldDB" id="A0A955I816"/>
<dbReference type="GO" id="GO:0005737">
    <property type="term" value="C:cytoplasm"/>
    <property type="evidence" value="ECO:0007669"/>
    <property type="project" value="UniProtKB-SubCell"/>
</dbReference>
<dbReference type="SUPFAM" id="SSF75217">
    <property type="entry name" value="alpha/beta knot"/>
    <property type="match status" value="1"/>
</dbReference>
<evidence type="ECO:0000259" key="11">
    <source>
        <dbReference type="Pfam" id="PF04452"/>
    </source>
</evidence>
<dbReference type="InterPro" id="IPR046886">
    <property type="entry name" value="RsmE_MTase_dom"/>
</dbReference>
<dbReference type="NCBIfam" id="TIGR00046">
    <property type="entry name" value="RsmE family RNA methyltransferase"/>
    <property type="match status" value="1"/>
</dbReference>
<dbReference type="PANTHER" id="PTHR30027:SF3">
    <property type="entry name" value="16S RRNA (URACIL(1498)-N(3))-METHYLTRANSFERASE"/>
    <property type="match status" value="1"/>
</dbReference>
<proteinExistence type="inferred from homology"/>
<evidence type="ECO:0000256" key="9">
    <source>
        <dbReference type="ARBA" id="ARBA00047944"/>
    </source>
</evidence>
<dbReference type="InterPro" id="IPR046887">
    <property type="entry name" value="RsmE_PUA-like"/>
</dbReference>
<comment type="similarity">
    <text evidence="2 10">Belongs to the RNA methyltransferase RsmE family.</text>
</comment>
<dbReference type="PIRSF" id="PIRSF015601">
    <property type="entry name" value="MTase_slr0722"/>
    <property type="match status" value="1"/>
</dbReference>
<dbReference type="SUPFAM" id="SSF88697">
    <property type="entry name" value="PUA domain-like"/>
    <property type="match status" value="1"/>
</dbReference>
<comment type="function">
    <text evidence="8 10">Specifically methylates the N3 position of the uracil ring of uridine 1498 (m3U1498) in 16S rRNA. Acts on the fully assembled 30S ribosomal subunit.</text>
</comment>
<reference evidence="13" key="1">
    <citation type="submission" date="2020-04" db="EMBL/GenBank/DDBJ databases">
        <authorList>
            <person name="Zhang T."/>
        </authorList>
    </citation>
    <scope>NUCLEOTIDE SEQUENCE</scope>
    <source>
        <strain evidence="13">HKST-UBA15</strain>
    </source>
</reference>
<dbReference type="PANTHER" id="PTHR30027">
    <property type="entry name" value="RIBOSOMAL RNA SMALL SUBUNIT METHYLTRANSFERASE E"/>
    <property type="match status" value="1"/>
</dbReference>
<dbReference type="CDD" id="cd18084">
    <property type="entry name" value="RsmE-like"/>
    <property type="match status" value="1"/>
</dbReference>
<evidence type="ECO:0000256" key="2">
    <source>
        <dbReference type="ARBA" id="ARBA00005528"/>
    </source>
</evidence>
<dbReference type="EC" id="2.1.1.193" evidence="10"/>
<evidence type="ECO:0000259" key="12">
    <source>
        <dbReference type="Pfam" id="PF20260"/>
    </source>
</evidence>
<dbReference type="Proteomes" id="UP000745577">
    <property type="component" value="Unassembled WGS sequence"/>
</dbReference>
<dbReference type="InterPro" id="IPR015947">
    <property type="entry name" value="PUA-like_sf"/>
</dbReference>
<name>A0A955I816_9BACT</name>
<gene>
    <name evidence="13" type="ORF">KC675_03490</name>
</gene>
<evidence type="ECO:0000313" key="14">
    <source>
        <dbReference type="Proteomes" id="UP000745577"/>
    </source>
</evidence>
<protein>
    <recommendedName>
        <fullName evidence="10">Ribosomal RNA small subunit methyltransferase E</fullName>
        <ecNumber evidence="10">2.1.1.193</ecNumber>
    </recommendedName>
</protein>
<sequence>MKSLPRFFLSDYEYAKGKYYLGDERMLKHARKVLRITKGDKVILFDGQGTSYLSEVELLSKEVMITKVLEKVVEEIPDRPHIILAQGLPKAGKIETILRTNTELGVRSFVLFESDYSVVKVKHYDEQKLQRLEKVVQEASRQSVNNFIPEVAPAMRFSELLDLEADYKLILHTDSLGSASIDVKVIKEKIKIDDEILVCIGPEGGFSENEIQEAIDHGFQLVKLNLPVLRTETAGMVVSSFLLI</sequence>
<keyword evidence="7 10" id="KW-0949">S-adenosyl-L-methionine</keyword>
<evidence type="ECO:0000256" key="10">
    <source>
        <dbReference type="PIRNR" id="PIRNR015601"/>
    </source>
</evidence>
<evidence type="ECO:0000256" key="5">
    <source>
        <dbReference type="ARBA" id="ARBA00022603"/>
    </source>
</evidence>
<evidence type="ECO:0000256" key="6">
    <source>
        <dbReference type="ARBA" id="ARBA00022679"/>
    </source>
</evidence>
<accession>A0A955I816</accession>
<reference evidence="13" key="2">
    <citation type="journal article" date="2021" name="Microbiome">
        <title>Successional dynamics and alternative stable states in a saline activated sludge microbial community over 9 years.</title>
        <authorList>
            <person name="Wang Y."/>
            <person name="Ye J."/>
            <person name="Ju F."/>
            <person name="Liu L."/>
            <person name="Boyd J.A."/>
            <person name="Deng Y."/>
            <person name="Parks D.H."/>
            <person name="Jiang X."/>
            <person name="Yin X."/>
            <person name="Woodcroft B.J."/>
            <person name="Tyson G.W."/>
            <person name="Hugenholtz P."/>
            <person name="Polz M.F."/>
            <person name="Zhang T."/>
        </authorList>
    </citation>
    <scope>NUCLEOTIDE SEQUENCE</scope>
    <source>
        <strain evidence="13">HKST-UBA15</strain>
    </source>
</reference>
<dbReference type="InterPro" id="IPR029028">
    <property type="entry name" value="Alpha/beta_knot_MTases"/>
</dbReference>
<dbReference type="EMBL" id="JAGQLL010000040">
    <property type="protein sequence ID" value="MCA9380216.1"/>
    <property type="molecule type" value="Genomic_DNA"/>
</dbReference>
<evidence type="ECO:0000313" key="13">
    <source>
        <dbReference type="EMBL" id="MCA9380216.1"/>
    </source>
</evidence>
<evidence type="ECO:0000256" key="7">
    <source>
        <dbReference type="ARBA" id="ARBA00022691"/>
    </source>
</evidence>
<dbReference type="GO" id="GO:0070475">
    <property type="term" value="P:rRNA base methylation"/>
    <property type="evidence" value="ECO:0007669"/>
    <property type="project" value="TreeGrafter"/>
</dbReference>
<evidence type="ECO:0000256" key="3">
    <source>
        <dbReference type="ARBA" id="ARBA00022490"/>
    </source>
</evidence>
<dbReference type="Pfam" id="PF20260">
    <property type="entry name" value="PUA_4"/>
    <property type="match status" value="1"/>
</dbReference>
<dbReference type="Pfam" id="PF04452">
    <property type="entry name" value="Methyltrans_RNA"/>
    <property type="match status" value="1"/>
</dbReference>
<dbReference type="GO" id="GO:0070042">
    <property type="term" value="F:rRNA (uridine-N3-)-methyltransferase activity"/>
    <property type="evidence" value="ECO:0007669"/>
    <property type="project" value="TreeGrafter"/>
</dbReference>
<evidence type="ECO:0000256" key="4">
    <source>
        <dbReference type="ARBA" id="ARBA00022552"/>
    </source>
</evidence>
<evidence type="ECO:0000256" key="8">
    <source>
        <dbReference type="ARBA" id="ARBA00025699"/>
    </source>
</evidence>
<dbReference type="InterPro" id="IPR006700">
    <property type="entry name" value="RsmE"/>
</dbReference>
<feature type="domain" description="Ribosomal RNA small subunit methyltransferase E methyltransferase" evidence="11">
    <location>
        <begin position="80"/>
        <end position="241"/>
    </location>
</feature>
<keyword evidence="3 10" id="KW-0963">Cytoplasm</keyword>
<dbReference type="Gene3D" id="3.40.1280.10">
    <property type="match status" value="1"/>
</dbReference>
<keyword evidence="6 10" id="KW-0808">Transferase</keyword>
<keyword evidence="5 10" id="KW-0489">Methyltransferase</keyword>
<comment type="subcellular location">
    <subcellularLocation>
        <location evidence="1 10">Cytoplasm</location>
    </subcellularLocation>
</comment>
<organism evidence="13 14">
    <name type="scientific">Candidatus Dojkabacteria bacterium</name>
    <dbReference type="NCBI Taxonomy" id="2099670"/>
    <lineage>
        <taxon>Bacteria</taxon>
        <taxon>Candidatus Dojkabacteria</taxon>
    </lineage>
</organism>
<dbReference type="InterPro" id="IPR029026">
    <property type="entry name" value="tRNA_m1G_MTases_N"/>
</dbReference>
<keyword evidence="4 10" id="KW-0698">rRNA processing</keyword>